<dbReference type="CDD" id="cd01949">
    <property type="entry name" value="GGDEF"/>
    <property type="match status" value="1"/>
</dbReference>
<dbReference type="NCBIfam" id="TIGR00254">
    <property type="entry name" value="GGDEF"/>
    <property type="match status" value="1"/>
</dbReference>
<comment type="cofactor">
    <cofactor evidence="1">
        <name>Mg(2+)</name>
        <dbReference type="ChEBI" id="CHEBI:18420"/>
    </cofactor>
</comment>
<dbReference type="SMART" id="SM00267">
    <property type="entry name" value="GGDEF"/>
    <property type="match status" value="1"/>
</dbReference>
<name>A0AB74UM86_9GAMM</name>
<dbReference type="Gene3D" id="3.30.70.270">
    <property type="match status" value="1"/>
</dbReference>
<evidence type="ECO:0000313" key="4">
    <source>
        <dbReference type="EMBL" id="XIA17410.1"/>
    </source>
</evidence>
<dbReference type="EC" id="2.7.7.65" evidence="4"/>
<gene>
    <name evidence="4" type="ORF">ACFYG5_12635</name>
</gene>
<dbReference type="GO" id="GO:0052621">
    <property type="term" value="F:diguanylate cyclase activity"/>
    <property type="evidence" value="ECO:0007669"/>
    <property type="project" value="UniProtKB-EC"/>
</dbReference>
<feature type="domain" description="GGDEF" evidence="3">
    <location>
        <begin position="126"/>
        <end position="259"/>
    </location>
</feature>
<dbReference type="InterPro" id="IPR000160">
    <property type="entry name" value="GGDEF_dom"/>
</dbReference>
<dbReference type="PANTHER" id="PTHR46663:SF3">
    <property type="entry name" value="SLL0267 PROTEIN"/>
    <property type="match status" value="1"/>
</dbReference>
<sequence length="278" mass="29446">MIWPLGSPAKSSQRSVDGKAVALAARELAQLQRELERVREVLTGLQQTLAQVEPGPDTIRASQLREANEHLIQAAVLAQGDADAAKHALEVAARSAELDVLTGLPNRRVLLDRVAQGIAMAKRGGRGLAVVFIDLDDFKQVNDALGHATGDEALKVVAQRLSSSIRDVDTVSRYGGDEFLILLSDLSGRADAAVVTDKMVVALAAPMQLGEHVVRMSASIGVSVYPDNGSQGDTLIHQADVAMYRAKRQGTGGIAFYDDEVADASAHGVAAPTLRKDA</sequence>
<dbReference type="RefSeq" id="WP_395116596.1">
    <property type="nucleotide sequence ID" value="NZ_CP170721.1"/>
</dbReference>
<dbReference type="PROSITE" id="PS50887">
    <property type="entry name" value="GGDEF"/>
    <property type="match status" value="1"/>
</dbReference>
<dbReference type="FunFam" id="3.30.70.270:FF:000001">
    <property type="entry name" value="Diguanylate cyclase domain protein"/>
    <property type="match status" value="1"/>
</dbReference>
<organism evidence="4">
    <name type="scientific">Rhodanobacter sp. FW102-FHT14D07</name>
    <dbReference type="NCBI Taxonomy" id="3351462"/>
    <lineage>
        <taxon>Bacteria</taxon>
        <taxon>Pseudomonadati</taxon>
        <taxon>Pseudomonadota</taxon>
        <taxon>Gammaproteobacteria</taxon>
        <taxon>Lysobacterales</taxon>
        <taxon>Rhodanobacteraceae</taxon>
        <taxon>Rhodanobacter</taxon>
    </lineage>
</organism>
<dbReference type="InterPro" id="IPR043128">
    <property type="entry name" value="Rev_trsase/Diguanyl_cyclase"/>
</dbReference>
<evidence type="ECO:0000259" key="3">
    <source>
        <dbReference type="PROSITE" id="PS50887"/>
    </source>
</evidence>
<keyword evidence="4" id="KW-0548">Nucleotidyltransferase</keyword>
<dbReference type="Pfam" id="PF00990">
    <property type="entry name" value="GGDEF"/>
    <property type="match status" value="1"/>
</dbReference>
<keyword evidence="2" id="KW-0175">Coiled coil</keyword>
<proteinExistence type="predicted"/>
<reference evidence="4" key="1">
    <citation type="submission" date="2024-10" db="EMBL/GenBank/DDBJ databases">
        <authorList>
            <person name="Lesea H.P."/>
            <person name="Kuehl J.V."/>
            <person name="Chandonia J.-M."/>
        </authorList>
    </citation>
    <scope>NUCLEOTIDE SEQUENCE</scope>
    <source>
        <strain evidence="4">FW102-FHT14D07</strain>
    </source>
</reference>
<feature type="coiled-coil region" evidence="2">
    <location>
        <begin position="21"/>
        <end position="48"/>
    </location>
</feature>
<dbReference type="InterPro" id="IPR029787">
    <property type="entry name" value="Nucleotide_cyclase"/>
</dbReference>
<dbReference type="PANTHER" id="PTHR46663">
    <property type="entry name" value="DIGUANYLATE CYCLASE DGCT-RELATED"/>
    <property type="match status" value="1"/>
</dbReference>
<keyword evidence="4" id="KW-0808">Transferase</keyword>
<evidence type="ECO:0000256" key="2">
    <source>
        <dbReference type="SAM" id="Coils"/>
    </source>
</evidence>
<dbReference type="AlphaFoldDB" id="A0AB74UM86"/>
<evidence type="ECO:0000256" key="1">
    <source>
        <dbReference type="ARBA" id="ARBA00001946"/>
    </source>
</evidence>
<protein>
    <submittedName>
        <fullName evidence="4">Diguanylate cyclase domain-containing protein</fullName>
        <ecNumber evidence="4">2.7.7.65</ecNumber>
    </submittedName>
</protein>
<dbReference type="SUPFAM" id="SSF55073">
    <property type="entry name" value="Nucleotide cyclase"/>
    <property type="match status" value="1"/>
</dbReference>
<dbReference type="InterPro" id="IPR052163">
    <property type="entry name" value="DGC-Regulatory_Protein"/>
</dbReference>
<dbReference type="EMBL" id="CP170721">
    <property type="protein sequence ID" value="XIA17410.1"/>
    <property type="molecule type" value="Genomic_DNA"/>
</dbReference>
<accession>A0AB74UM86</accession>